<comment type="similarity">
    <text evidence="5">Belongs to the Rap family.</text>
</comment>
<dbReference type="Gene3D" id="1.25.40.10">
    <property type="entry name" value="Tetratricopeptide repeat domain"/>
    <property type="match status" value="1"/>
</dbReference>
<reference evidence="8" key="2">
    <citation type="submission" date="2021-04" db="EMBL/GenBank/DDBJ databases">
        <authorList>
            <person name="Gilroy R."/>
        </authorList>
    </citation>
    <scope>NUCLEOTIDE SEQUENCE</scope>
    <source>
        <strain evidence="8">ChiGjej6B6-14162</strain>
    </source>
</reference>
<evidence type="ECO:0000313" key="8">
    <source>
        <dbReference type="EMBL" id="HIX75042.1"/>
    </source>
</evidence>
<feature type="coiled-coil region" evidence="6">
    <location>
        <begin position="388"/>
        <end position="458"/>
    </location>
</feature>
<evidence type="ECO:0000256" key="3">
    <source>
        <dbReference type="ARBA" id="ARBA00022737"/>
    </source>
</evidence>
<evidence type="ECO:0000256" key="7">
    <source>
        <dbReference type="SAM" id="Phobius"/>
    </source>
</evidence>
<keyword evidence="3" id="KW-0677">Repeat</keyword>
<comment type="subcellular location">
    <subcellularLocation>
        <location evidence="1">Cytoplasm</location>
    </subcellularLocation>
</comment>
<dbReference type="SMART" id="SM00028">
    <property type="entry name" value="TPR"/>
    <property type="match status" value="4"/>
</dbReference>
<evidence type="ECO:0000256" key="6">
    <source>
        <dbReference type="SAM" id="Coils"/>
    </source>
</evidence>
<dbReference type="EMBL" id="DXEL01000058">
    <property type="protein sequence ID" value="HIX75042.1"/>
    <property type="molecule type" value="Genomic_DNA"/>
</dbReference>
<dbReference type="InterPro" id="IPR011990">
    <property type="entry name" value="TPR-like_helical_dom_sf"/>
</dbReference>
<keyword evidence="7" id="KW-1133">Transmembrane helix</keyword>
<feature type="transmembrane region" description="Helical" evidence="7">
    <location>
        <begin position="363"/>
        <end position="382"/>
    </location>
</feature>
<dbReference type="Proteomes" id="UP000886740">
    <property type="component" value="Unassembled WGS sequence"/>
</dbReference>
<name>A0A9D2BGW5_9BACT</name>
<evidence type="ECO:0000256" key="4">
    <source>
        <dbReference type="ARBA" id="ARBA00022803"/>
    </source>
</evidence>
<keyword evidence="7" id="KW-0812">Transmembrane</keyword>
<keyword evidence="4" id="KW-0802">TPR repeat</keyword>
<evidence type="ECO:0000256" key="1">
    <source>
        <dbReference type="ARBA" id="ARBA00004496"/>
    </source>
</evidence>
<evidence type="ECO:0000256" key="2">
    <source>
        <dbReference type="ARBA" id="ARBA00022490"/>
    </source>
</evidence>
<keyword evidence="2" id="KW-0963">Cytoplasm</keyword>
<gene>
    <name evidence="8" type="ORF">H9977_08445</name>
</gene>
<dbReference type="PANTHER" id="PTHR46630">
    <property type="entry name" value="TETRATRICOPEPTIDE REPEAT PROTEIN 29"/>
    <property type="match status" value="1"/>
</dbReference>
<dbReference type="InterPro" id="IPR019734">
    <property type="entry name" value="TPR_rpt"/>
</dbReference>
<accession>A0A9D2BGW5</accession>
<dbReference type="PANTHER" id="PTHR46630:SF1">
    <property type="entry name" value="TETRATRICOPEPTIDE REPEAT PROTEIN 29"/>
    <property type="match status" value="1"/>
</dbReference>
<keyword evidence="6" id="KW-0175">Coiled coil</keyword>
<reference evidence="8" key="1">
    <citation type="journal article" date="2021" name="PeerJ">
        <title>Extensive microbial diversity within the chicken gut microbiome revealed by metagenomics and culture.</title>
        <authorList>
            <person name="Gilroy R."/>
            <person name="Ravi A."/>
            <person name="Getino M."/>
            <person name="Pursley I."/>
            <person name="Horton D.L."/>
            <person name="Alikhan N.F."/>
            <person name="Baker D."/>
            <person name="Gharbi K."/>
            <person name="Hall N."/>
            <person name="Watson M."/>
            <person name="Adriaenssens E.M."/>
            <person name="Foster-Nyarko E."/>
            <person name="Jarju S."/>
            <person name="Secka A."/>
            <person name="Antonio M."/>
            <person name="Oren A."/>
            <person name="Chaudhuri R.R."/>
            <person name="La Ragione R."/>
            <person name="Hildebrand F."/>
            <person name="Pallen M.J."/>
        </authorList>
    </citation>
    <scope>NUCLEOTIDE SEQUENCE</scope>
    <source>
        <strain evidence="8">ChiGjej6B6-14162</strain>
    </source>
</reference>
<dbReference type="InterPro" id="IPR051476">
    <property type="entry name" value="Bac_ResReg_Asp_Phosphatase"/>
</dbReference>
<organism evidence="8 9">
    <name type="scientific">Candidatus Parabacteroides intestinipullorum</name>
    <dbReference type="NCBI Taxonomy" id="2838723"/>
    <lineage>
        <taxon>Bacteria</taxon>
        <taxon>Pseudomonadati</taxon>
        <taxon>Bacteroidota</taxon>
        <taxon>Bacteroidia</taxon>
        <taxon>Bacteroidales</taxon>
        <taxon>Tannerellaceae</taxon>
        <taxon>Parabacteroides</taxon>
    </lineage>
</organism>
<evidence type="ECO:0000256" key="5">
    <source>
        <dbReference type="ARBA" id="ARBA00038253"/>
    </source>
</evidence>
<keyword evidence="7" id="KW-0472">Membrane</keyword>
<dbReference type="SUPFAM" id="SSF48452">
    <property type="entry name" value="TPR-like"/>
    <property type="match status" value="1"/>
</dbReference>
<proteinExistence type="inferred from homology"/>
<dbReference type="PROSITE" id="PS51257">
    <property type="entry name" value="PROKAR_LIPOPROTEIN"/>
    <property type="match status" value="1"/>
</dbReference>
<evidence type="ECO:0000313" key="9">
    <source>
        <dbReference type="Proteomes" id="UP000886740"/>
    </source>
</evidence>
<comment type="caution">
    <text evidence="8">The sequence shown here is derived from an EMBL/GenBank/DDBJ whole genome shotgun (WGS) entry which is preliminary data.</text>
</comment>
<dbReference type="Pfam" id="PF13424">
    <property type="entry name" value="TPR_12"/>
    <property type="match status" value="1"/>
</dbReference>
<sequence length="583" mass="67923">MMMNQWKYLFGLLFLFLLACSRAGEHEALFRQVESVMNKRPDSAMVLLETIQNPERLPEKDWAYWALLTTQAKDKLYIRHTSDSVINRVVDYFDGFSFFRYRHEKALAYFYKGRVHEDLGDVKKALEAYLKASDFVKGTGDYKLTYLIESYLGDIYVHQGANDLALKYFNKAKEAAERSKDSLNIAYTLVYLARGHGKQDDWTQASDFYKQAIKIARQSQNIDVVLIGMQELASVYARQDSLISALNLMKRTVELEIKYDITHDFSTDLVIGNIYRKLCQVDSALFYLEKALGSENIYTRRSTYQALYYLYIEADSLSKAIKYNELVNASADSIAKMGNASDLYQVKEAHEAVNRQAVDTRRWLLAGAVVLALLVALGYFYYRYRTSRRRLERQILYLRQEEERLKDELMGINQDQDFRRKRNQEIIDRLTHDLAAVQKQLEQETAKWRTKYAKAQELAKSYKKELRQYADGPLAERRPFEEVLDQLRKEPRVLSEQERQELRLFMDAQNNSFTVRLLEANPDLKVGDLLLCCLIRLGFSGKNLATLLAINLNSVTKQKQRLRGRLVQKPANDAELTDYIRNF</sequence>
<dbReference type="Pfam" id="PF13181">
    <property type="entry name" value="TPR_8"/>
    <property type="match status" value="1"/>
</dbReference>
<dbReference type="AlphaFoldDB" id="A0A9D2BGW5"/>
<protein>
    <submittedName>
        <fullName evidence="8">Tetratricopeptide repeat protein</fullName>
    </submittedName>
</protein>
<dbReference type="GO" id="GO:0005737">
    <property type="term" value="C:cytoplasm"/>
    <property type="evidence" value="ECO:0007669"/>
    <property type="project" value="UniProtKB-SubCell"/>
</dbReference>